<dbReference type="Proteomes" id="UP000198741">
    <property type="component" value="Chromosome I"/>
</dbReference>
<name>A0A1H0I9P1_9ACTN</name>
<proteinExistence type="predicted"/>
<reference evidence="2 3" key="1">
    <citation type="submission" date="2016-10" db="EMBL/GenBank/DDBJ databases">
        <authorList>
            <person name="de Groot N.N."/>
        </authorList>
    </citation>
    <scope>NUCLEOTIDE SEQUENCE [LARGE SCALE GENOMIC DNA]</scope>
    <source>
        <strain evidence="3">P4-7,KCTC 19426,CECT 7604</strain>
    </source>
</reference>
<evidence type="ECO:0000259" key="1">
    <source>
        <dbReference type="PROSITE" id="PS51708"/>
    </source>
</evidence>
<dbReference type="PANTHER" id="PTHR39339:SF1">
    <property type="entry name" value="CHAD DOMAIN-CONTAINING PROTEIN"/>
    <property type="match status" value="1"/>
</dbReference>
<evidence type="ECO:0000313" key="3">
    <source>
        <dbReference type="Proteomes" id="UP000198741"/>
    </source>
</evidence>
<accession>A0A1H0I9P1</accession>
<dbReference type="PROSITE" id="PS51708">
    <property type="entry name" value="CHAD"/>
    <property type="match status" value="1"/>
</dbReference>
<dbReference type="PANTHER" id="PTHR39339">
    <property type="entry name" value="SLR1444 PROTEIN"/>
    <property type="match status" value="1"/>
</dbReference>
<dbReference type="Pfam" id="PF05235">
    <property type="entry name" value="CHAD"/>
    <property type="match status" value="1"/>
</dbReference>
<dbReference type="EMBL" id="LT629710">
    <property type="protein sequence ID" value="SDO28118.1"/>
    <property type="molecule type" value="Genomic_DNA"/>
</dbReference>
<protein>
    <submittedName>
        <fullName evidence="2">CHAD domain-containing protein</fullName>
    </submittedName>
</protein>
<feature type="domain" description="CHAD" evidence="1">
    <location>
        <begin position="16"/>
        <end position="292"/>
    </location>
</feature>
<dbReference type="InterPro" id="IPR038186">
    <property type="entry name" value="CHAD_dom_sf"/>
</dbReference>
<evidence type="ECO:0000313" key="2">
    <source>
        <dbReference type="EMBL" id="SDO28118.1"/>
    </source>
</evidence>
<organism evidence="2 3">
    <name type="scientific">Nakamurella panacisegetis</name>
    <dbReference type="NCBI Taxonomy" id="1090615"/>
    <lineage>
        <taxon>Bacteria</taxon>
        <taxon>Bacillati</taxon>
        <taxon>Actinomycetota</taxon>
        <taxon>Actinomycetes</taxon>
        <taxon>Nakamurellales</taxon>
        <taxon>Nakamurellaceae</taxon>
        <taxon>Nakamurella</taxon>
    </lineage>
</organism>
<keyword evidence="3" id="KW-1185">Reference proteome</keyword>
<dbReference type="STRING" id="1090615.SAMN04515671_0422"/>
<sequence>MLAPPRPAPRRPGLIPTEIADALSTVLTKATEAIREHETGSRAGADIENVHQMRVATRRIRAYLKAAKPALDAAAADGLRGDLSDLAGALGEVRDLDVMIARMHSEAAALGEPDTSALEKLIGRLDADRGVARRALVQQLDDPGYQSLLAELDEAARRPPVADPWTDLAALGAAEYDKLARAHHRLARQFGGNPPDDDLHALRIWGKRARYAAELQKKTKPVAAFLEALAHFQEVLGDHQDASVLEDQLRAMVAASGDPAAAIAAGRVIEGGRRRKREARAAYPAAWKAVARAARSAYRAD</sequence>
<dbReference type="AlphaFoldDB" id="A0A1H0I9P1"/>
<gene>
    <name evidence="2" type="ORF">SAMN04515671_0422</name>
</gene>
<dbReference type="SMART" id="SM00880">
    <property type="entry name" value="CHAD"/>
    <property type="match status" value="1"/>
</dbReference>
<dbReference type="InterPro" id="IPR007899">
    <property type="entry name" value="CHAD_dom"/>
</dbReference>
<dbReference type="Gene3D" id="1.40.20.10">
    <property type="entry name" value="CHAD domain"/>
    <property type="match status" value="1"/>
</dbReference>